<accession>A0A075UN68</accession>
<dbReference type="Gene3D" id="1.25.40.10">
    <property type="entry name" value="Tetratricopeptide repeat domain"/>
    <property type="match status" value="3"/>
</dbReference>
<evidence type="ECO:0000313" key="3">
    <source>
        <dbReference type="Proteomes" id="UP000028492"/>
    </source>
</evidence>
<dbReference type="SUPFAM" id="SSF81901">
    <property type="entry name" value="HCP-like"/>
    <property type="match status" value="3"/>
</dbReference>
<dbReference type="STRING" id="208439.AJAP_07055"/>
<dbReference type="PANTHER" id="PTHR12558:SF13">
    <property type="entry name" value="CELL DIVISION CYCLE PROTEIN 27 HOMOLOG"/>
    <property type="match status" value="1"/>
</dbReference>
<dbReference type="HOGENOM" id="CLU_294046_0_0_11"/>
<dbReference type="eggNOG" id="COG0790">
    <property type="taxonomic scope" value="Bacteria"/>
</dbReference>
<keyword evidence="3" id="KW-1185">Reference proteome</keyword>
<organism evidence="2 3">
    <name type="scientific">Amycolatopsis japonica</name>
    <dbReference type="NCBI Taxonomy" id="208439"/>
    <lineage>
        <taxon>Bacteria</taxon>
        <taxon>Bacillati</taxon>
        <taxon>Actinomycetota</taxon>
        <taxon>Actinomycetes</taxon>
        <taxon>Pseudonocardiales</taxon>
        <taxon>Pseudonocardiaceae</taxon>
        <taxon>Amycolatopsis</taxon>
        <taxon>Amycolatopsis japonica group</taxon>
    </lineage>
</organism>
<dbReference type="InterPro" id="IPR011990">
    <property type="entry name" value="TPR-like_helical_dom_sf"/>
</dbReference>
<feature type="region of interest" description="Disordered" evidence="1">
    <location>
        <begin position="1"/>
        <end position="20"/>
    </location>
</feature>
<evidence type="ECO:0000256" key="1">
    <source>
        <dbReference type="SAM" id="MobiDB-lite"/>
    </source>
</evidence>
<evidence type="ECO:0008006" key="4">
    <source>
        <dbReference type="Google" id="ProtNLM"/>
    </source>
</evidence>
<proteinExistence type="predicted"/>
<dbReference type="KEGG" id="aja:AJAP_07055"/>
<evidence type="ECO:0000313" key="2">
    <source>
        <dbReference type="EMBL" id="AIG74328.1"/>
    </source>
</evidence>
<name>A0A075UN68_9PSEU</name>
<dbReference type="Proteomes" id="UP000028492">
    <property type="component" value="Chromosome"/>
</dbReference>
<dbReference type="AlphaFoldDB" id="A0A075UN68"/>
<dbReference type="PANTHER" id="PTHR12558">
    <property type="entry name" value="CELL DIVISION CYCLE 16,23,27"/>
    <property type="match status" value="1"/>
</dbReference>
<reference evidence="2 3" key="1">
    <citation type="journal article" date="2014" name="J. Biotechnol.">
        <title>Complete genome sequence of the actinobacterium Amycolatopsis japonica MG417-CF17(T) (=DSM 44213T) producing (S,S)-N,N'-ethylenediaminedisuccinic acid.</title>
        <authorList>
            <person name="Stegmann E."/>
            <person name="Albersmeier A."/>
            <person name="Spohn M."/>
            <person name="Gert H."/>
            <person name="Weber T."/>
            <person name="Wohlleben W."/>
            <person name="Kalinowski J."/>
            <person name="Ruckert C."/>
        </authorList>
    </citation>
    <scope>NUCLEOTIDE SEQUENCE [LARGE SCALE GENOMIC DNA]</scope>
    <source>
        <strain evidence="3">MG417-CF17 (DSM 44213)</strain>
    </source>
</reference>
<gene>
    <name evidence="2" type="ORF">AJAP_07055</name>
</gene>
<sequence length="1005" mass="111314">MLRNDGGQQPVAEPGPGVGLPLRDCVPSQFELFPLRGAADRREGSPDLPTYLTRDVDAELRAAVARAAAGSSVMVTLVSDLVAGKKRAAWECLWQSKDENGRLLMRDWAIWPAVSPSSAEALIEAARSARPRTVYFLPGLDRYFGGPDLAVGDTVARVLRETLNDPSRVPILVLATIRMGPLRDLKSACVKFPHAKLLVESSEIKVPDEFNPEEMARALSSEDPRVADSAILAEADRYVVQHMVDVHDLQTRFEKADILEETILKCAIKLRRFGNDVWLTRGLLEKCAGALLHDKVQHFAGDDRFDKAFAELERRGRGEASMIIKCDETVSRDDLATRYRLDSYLERRHVLDATDPVTVEPQLFPILVDEADTTSRVPLARECRKRGLLYWAMRFYLRASDDGDRSARLELADMLRQADRINDALEQYQPLIDGGDRDAITLSAEMLIAADRNLDAIDLLKGLTKNGNRKATVLTARAREHLKQRSEMLRLYRKLAEDGHAEEAAMVADMTVGAATDSERSKVIDDTVEWLMGLADKCGPKIVEHAIELLVDGKQVEVAMDRLERYARTGKNYAWLIGAEILFSHGRVEDALDWCREAVKCKASHASKFAANINAQLGFSEAAMRHALAAVEAGSPEALTKLGNVHAAKGLTKHALDCYENAAKAGDRQALARAAELAAMKGWSDRAFDYHRQAQRKNCAPPPSTIAVALCEAGQISDAFAWYFKTLPDVSNPDIIIPLSDVFLARENEASLCWDTVDLALSNYVKLVSMSRPQAISWLAEGILRAGEEEVHASANQYDGAIGANAVSSRKLLVAADLLNDAAIHGDPAARTKLVKLLFRLNRHAEAYRHLDTLRRTTKTNVDVDMAIALAGQGKSNEAIAELWSLLKKADFNAVTPVARSLMRYGHKEEAIDFLEKGVEHGDIESHISLGDHKRLQRRYVDALDLYLFALLHAHPEATARIDTLFAFNRDHHAQRDLQRYGITLAAQIADPWSVDADAPKSRQP</sequence>
<protein>
    <recommendedName>
        <fullName evidence="4">TPR repeat-containing protein</fullName>
    </recommendedName>
</protein>
<dbReference type="EMBL" id="CP008953">
    <property type="protein sequence ID" value="AIG74328.1"/>
    <property type="molecule type" value="Genomic_DNA"/>
</dbReference>